<evidence type="ECO:0000259" key="2">
    <source>
        <dbReference type="Pfam" id="PF18427"/>
    </source>
</evidence>
<dbReference type="Gene3D" id="3.50.30.70">
    <property type="entry name" value="Swiveling domain of dehydratase reactivase alpha subunit"/>
    <property type="match status" value="1"/>
</dbReference>
<dbReference type="SUPFAM" id="SSF82317">
    <property type="entry name" value="Swiveling domain of dehydratase reactivase alpha subunit"/>
    <property type="match status" value="1"/>
</dbReference>
<protein>
    <submittedName>
        <fullName evidence="3">Diol/glycerol dehydratase reactivating factor large subunit</fullName>
    </submittedName>
</protein>
<dbReference type="InterPro" id="IPR009191">
    <property type="entry name" value="DDRA"/>
</dbReference>
<dbReference type="InterPro" id="IPR043129">
    <property type="entry name" value="ATPase_NBD"/>
</dbReference>
<dbReference type="RefSeq" id="WP_013788838.1">
    <property type="nucleotide sequence ID" value="NC_015555.1"/>
</dbReference>
<dbReference type="STRING" id="858215.Thexy_2098"/>
<dbReference type="HOGENOM" id="CLU_449540_0_0_9"/>
<organism evidence="3 4">
    <name type="scientific">Thermoanaerobacterium xylanolyticum (strain ATCC 49914 / DSM 7097 / LX-11)</name>
    <dbReference type="NCBI Taxonomy" id="858215"/>
    <lineage>
        <taxon>Bacteria</taxon>
        <taxon>Bacillati</taxon>
        <taxon>Bacillota</taxon>
        <taxon>Clostridia</taxon>
        <taxon>Thermoanaerobacterales</taxon>
        <taxon>Thermoanaerobacteraceae</taxon>
        <taxon>Thermoanaerobacterium</taxon>
    </lineage>
</organism>
<dbReference type="KEGG" id="txy:Thexy_2098"/>
<evidence type="ECO:0000313" key="4">
    <source>
        <dbReference type="Proteomes" id="UP000007239"/>
    </source>
</evidence>
<dbReference type="Gene3D" id="3.30.420.40">
    <property type="match status" value="2"/>
</dbReference>
<evidence type="ECO:0000259" key="1">
    <source>
        <dbReference type="Pfam" id="PF08841"/>
    </source>
</evidence>
<dbReference type="EMBL" id="CP002739">
    <property type="protein sequence ID" value="AEF18108.1"/>
    <property type="molecule type" value="Genomic_DNA"/>
</dbReference>
<dbReference type="eggNOG" id="COG0849">
    <property type="taxonomic scope" value="Bacteria"/>
</dbReference>
<sequence length="605" mass="64853">MKLIAGVDIGNSTTEVCIAAIKDDNTLEFLSSSLTATTGVKGTVDNVTGVINGLTEALKKIDKNISDLSLIRINEAAPVVCGAAMETITETVITGSTMIGHNPSTPGGVGLGVGEIIHIKDLPDAAKKKSYIVVIPKEIGYEEASRIINMSFENDIDVKAAIVQNDEAVLINNRLKKTIPIVDEVRQIEKIPLGVVAAVEVAPEGKSISTLSNPYGIATIFDLTPEETKYVIPISKSLIGKKSAVVIKTPKGQVKERIIPAGNLLIIGSTMSSKVSVDSGAEAIMESVEEVGTIDDVEGEKNTNVGNMIKNLKSKMSSITGQKIDKVKIKDIFAVDTTVPVKVEGGLAGETSMEKAVVLAAMVKTNALPMIEIAEKLQRELGVFVKIAGVEAVMAALGALTTPGTKLPLAILDIGGGSTDAAVIDEKGIVKSIHMAGAGELVTMLIDSELGLNDRYLSEEIKKNPIGKVESLFHIRMENREIKFFAKPLNPRFYGRIVILKENDMIPIFKEDLTMEKIIYVRRQAKYKVFVKNAFRALTKIAPGNNLRQIPNVVLVGGSALDFEIPEMILTELSNYKIIAGRGNIRKVEGPRNAVATGLVMSYLG</sequence>
<gene>
    <name evidence="3" type="ordered locus">Thexy_2098</name>
</gene>
<feature type="domain" description="Diol dehydratase reactivase ATPase-like" evidence="1">
    <location>
        <begin position="275"/>
        <end position="603"/>
    </location>
</feature>
<accession>F6BKG1</accession>
<dbReference type="Pfam" id="PF18427">
    <property type="entry name" value="DDR_swiveling"/>
    <property type="match status" value="1"/>
</dbReference>
<dbReference type="InterPro" id="IPR012340">
    <property type="entry name" value="NA-bd_OB-fold"/>
</dbReference>
<reference evidence="3" key="1">
    <citation type="submission" date="2011-05" db="EMBL/GenBank/DDBJ databases">
        <title>Complete sequence of Thermoanaerobacterium xylanolyticum LX-11.</title>
        <authorList>
            <consortium name="US DOE Joint Genome Institute"/>
            <person name="Lucas S."/>
            <person name="Han J."/>
            <person name="Lapidus A."/>
            <person name="Cheng J.-F."/>
            <person name="Goodwin L."/>
            <person name="Pitluck S."/>
            <person name="Peters L."/>
            <person name="Mikhailova N."/>
            <person name="Lu M."/>
            <person name="Han C."/>
            <person name="Tapia R."/>
            <person name="Land M."/>
            <person name="Hauser L."/>
            <person name="Kyrpides N."/>
            <person name="Ivanova N."/>
            <person name="Pagani I."/>
            <person name="Hemme C."/>
            <person name="Woyke T."/>
        </authorList>
    </citation>
    <scope>NUCLEOTIDE SEQUENCE</scope>
    <source>
        <strain evidence="3">LX-11</strain>
    </source>
</reference>
<keyword evidence="4" id="KW-1185">Reference proteome</keyword>
<dbReference type="SUPFAM" id="SSF53067">
    <property type="entry name" value="Actin-like ATPase domain"/>
    <property type="match status" value="2"/>
</dbReference>
<dbReference type="Pfam" id="PF08841">
    <property type="entry name" value="DDR"/>
    <property type="match status" value="1"/>
</dbReference>
<dbReference type="AlphaFoldDB" id="F6BKG1"/>
<evidence type="ECO:0000313" key="3">
    <source>
        <dbReference type="EMBL" id="AEF18108.1"/>
    </source>
</evidence>
<dbReference type="InterPro" id="IPR040916">
    <property type="entry name" value="DDR_swiveling"/>
</dbReference>
<dbReference type="NCBIfam" id="TIGR04491">
    <property type="entry name" value="reactive_PduG"/>
    <property type="match status" value="1"/>
</dbReference>
<feature type="domain" description="DD-reactivating factor swiveling" evidence="2">
    <location>
        <begin position="93"/>
        <end position="254"/>
    </location>
</feature>
<dbReference type="InterPro" id="IPR028975">
    <property type="entry name" value="DDRA_swiveling_dom_sf"/>
</dbReference>
<name>F6BKG1_THEXL</name>
<dbReference type="Gene3D" id="3.90.470.30">
    <property type="match status" value="1"/>
</dbReference>
<dbReference type="InterPro" id="IPR030994">
    <property type="entry name" value="DDR_dom"/>
</dbReference>
<proteinExistence type="predicted"/>
<dbReference type="Gene3D" id="2.40.50.140">
    <property type="entry name" value="Nucleic acid-binding proteins"/>
    <property type="match status" value="1"/>
</dbReference>
<dbReference type="Proteomes" id="UP000007239">
    <property type="component" value="Chromosome"/>
</dbReference>